<dbReference type="AlphaFoldDB" id="A0A0E9U4M8"/>
<proteinExistence type="predicted"/>
<sequence length="88" mass="10030">MLLGQDFRLLYFISVTLSTAYGPAIYTAKYEEAPFRLHTSLKRTLTAFQCSAFFLLCVKNFMGTPTIQDIHITWVLVHSLKEAGPAQW</sequence>
<protein>
    <submittedName>
        <fullName evidence="1">Uncharacterized protein</fullName>
    </submittedName>
</protein>
<reference evidence="1" key="2">
    <citation type="journal article" date="2015" name="Fish Shellfish Immunol.">
        <title>Early steps in the European eel (Anguilla anguilla)-Vibrio vulnificus interaction in the gills: Role of the RtxA13 toxin.</title>
        <authorList>
            <person name="Callol A."/>
            <person name="Pajuelo D."/>
            <person name="Ebbesson L."/>
            <person name="Teles M."/>
            <person name="MacKenzie S."/>
            <person name="Amaro C."/>
        </authorList>
    </citation>
    <scope>NUCLEOTIDE SEQUENCE</scope>
</reference>
<evidence type="ECO:0000313" key="1">
    <source>
        <dbReference type="EMBL" id="JAH60717.1"/>
    </source>
</evidence>
<organism evidence="1">
    <name type="scientific">Anguilla anguilla</name>
    <name type="common">European freshwater eel</name>
    <name type="synonym">Muraena anguilla</name>
    <dbReference type="NCBI Taxonomy" id="7936"/>
    <lineage>
        <taxon>Eukaryota</taxon>
        <taxon>Metazoa</taxon>
        <taxon>Chordata</taxon>
        <taxon>Craniata</taxon>
        <taxon>Vertebrata</taxon>
        <taxon>Euteleostomi</taxon>
        <taxon>Actinopterygii</taxon>
        <taxon>Neopterygii</taxon>
        <taxon>Teleostei</taxon>
        <taxon>Anguilliformes</taxon>
        <taxon>Anguillidae</taxon>
        <taxon>Anguilla</taxon>
    </lineage>
</organism>
<reference evidence="1" key="1">
    <citation type="submission" date="2014-11" db="EMBL/GenBank/DDBJ databases">
        <authorList>
            <person name="Amaro Gonzalez C."/>
        </authorList>
    </citation>
    <scope>NUCLEOTIDE SEQUENCE</scope>
</reference>
<name>A0A0E9U4M8_ANGAN</name>
<dbReference type="EMBL" id="GBXM01047860">
    <property type="protein sequence ID" value="JAH60717.1"/>
    <property type="molecule type" value="Transcribed_RNA"/>
</dbReference>
<accession>A0A0E9U4M8</accession>